<dbReference type="InterPro" id="IPR050679">
    <property type="entry name" value="Bact_HTH_transcr_reg"/>
</dbReference>
<evidence type="ECO:0000256" key="1">
    <source>
        <dbReference type="ARBA" id="ARBA00023015"/>
    </source>
</evidence>
<dbReference type="EMBL" id="FOGB01000001">
    <property type="protein sequence ID" value="SEQ10980.1"/>
    <property type="molecule type" value="Genomic_DNA"/>
</dbReference>
<feature type="domain" description="HTH gntR-type" evidence="4">
    <location>
        <begin position="1"/>
        <end position="68"/>
    </location>
</feature>
<dbReference type="GO" id="GO:0003700">
    <property type="term" value="F:DNA-binding transcription factor activity"/>
    <property type="evidence" value="ECO:0007669"/>
    <property type="project" value="InterPro"/>
</dbReference>
<dbReference type="SUPFAM" id="SSF64288">
    <property type="entry name" value="Chorismate lyase-like"/>
    <property type="match status" value="1"/>
</dbReference>
<dbReference type="SMART" id="SM00866">
    <property type="entry name" value="UTRA"/>
    <property type="match status" value="1"/>
</dbReference>
<proteinExistence type="predicted"/>
<dbReference type="PANTHER" id="PTHR44846">
    <property type="entry name" value="MANNOSYL-D-GLYCERATE TRANSPORT/METABOLISM SYSTEM REPRESSOR MNGR-RELATED"/>
    <property type="match status" value="1"/>
</dbReference>
<evidence type="ECO:0000313" key="5">
    <source>
        <dbReference type="EMBL" id="SEQ10980.1"/>
    </source>
</evidence>
<dbReference type="InterPro" id="IPR028978">
    <property type="entry name" value="Chorismate_lyase_/UTRA_dom_sf"/>
</dbReference>
<dbReference type="Gene3D" id="3.40.1410.10">
    <property type="entry name" value="Chorismate lyase-like"/>
    <property type="match status" value="1"/>
</dbReference>
<name>A0A1H9DBZ6_9GAMM</name>
<gene>
    <name evidence="5" type="ORF">SAMN03080615_00467</name>
</gene>
<sequence length="232" mass="26500">MAIYRKIAIQLRDEISAQYTPGDLLPPENQLADRFDVNRHTVRRAIDELVQDGLVRRHQGLGCRVVQKPIDYALHDRAAFSHNLNQIGLGLETEILGCRVTTLPAVLTDQLELTEPVSVIELQTRRFIGTDPVCLIRHYLFGLPDDALNNFSEGSLHAYLLQNFDLELQRGTTRLRARMPTFDECSQLAISRGIPVMEVHTRNVCRQSGVLREYSIARSRSDYFEYRVEPTP</sequence>
<dbReference type="Pfam" id="PF07702">
    <property type="entry name" value="UTRA"/>
    <property type="match status" value="1"/>
</dbReference>
<dbReference type="SUPFAM" id="SSF46785">
    <property type="entry name" value="Winged helix' DNA-binding domain"/>
    <property type="match status" value="1"/>
</dbReference>
<keyword evidence="2" id="KW-0238">DNA-binding</keyword>
<keyword evidence="1" id="KW-0805">Transcription regulation</keyword>
<dbReference type="GO" id="GO:0003677">
    <property type="term" value="F:DNA binding"/>
    <property type="evidence" value="ECO:0007669"/>
    <property type="project" value="UniProtKB-KW"/>
</dbReference>
<organism evidence="5 6">
    <name type="scientific">Amphritea atlantica</name>
    <dbReference type="NCBI Taxonomy" id="355243"/>
    <lineage>
        <taxon>Bacteria</taxon>
        <taxon>Pseudomonadati</taxon>
        <taxon>Pseudomonadota</taxon>
        <taxon>Gammaproteobacteria</taxon>
        <taxon>Oceanospirillales</taxon>
        <taxon>Oceanospirillaceae</taxon>
        <taxon>Amphritea</taxon>
    </lineage>
</organism>
<dbReference type="STRING" id="355243.SAMN03080615_00467"/>
<reference evidence="6" key="1">
    <citation type="submission" date="2016-10" db="EMBL/GenBank/DDBJ databases">
        <authorList>
            <person name="Varghese N."/>
            <person name="Submissions S."/>
        </authorList>
    </citation>
    <scope>NUCLEOTIDE SEQUENCE [LARGE SCALE GENOMIC DNA]</scope>
    <source>
        <strain evidence="6">DSM 18887</strain>
    </source>
</reference>
<dbReference type="InterPro" id="IPR036390">
    <property type="entry name" value="WH_DNA-bd_sf"/>
</dbReference>
<dbReference type="Gene3D" id="1.10.10.10">
    <property type="entry name" value="Winged helix-like DNA-binding domain superfamily/Winged helix DNA-binding domain"/>
    <property type="match status" value="1"/>
</dbReference>
<dbReference type="NCBIfam" id="TIGR02325">
    <property type="entry name" value="C_P_lyase_phnF"/>
    <property type="match status" value="1"/>
</dbReference>
<dbReference type="RefSeq" id="WP_091353367.1">
    <property type="nucleotide sequence ID" value="NZ_AP025284.1"/>
</dbReference>
<keyword evidence="3" id="KW-0804">Transcription</keyword>
<evidence type="ECO:0000313" key="6">
    <source>
        <dbReference type="Proteomes" id="UP000198749"/>
    </source>
</evidence>
<evidence type="ECO:0000256" key="3">
    <source>
        <dbReference type="ARBA" id="ARBA00023163"/>
    </source>
</evidence>
<evidence type="ECO:0000259" key="4">
    <source>
        <dbReference type="PROSITE" id="PS50949"/>
    </source>
</evidence>
<dbReference type="SMART" id="SM00345">
    <property type="entry name" value="HTH_GNTR"/>
    <property type="match status" value="1"/>
</dbReference>
<dbReference type="AlphaFoldDB" id="A0A1H9DBZ6"/>
<dbReference type="PANTHER" id="PTHR44846:SF16">
    <property type="entry name" value="TRANSCRIPTIONAL REGULATOR PHNF-RELATED"/>
    <property type="match status" value="1"/>
</dbReference>
<dbReference type="CDD" id="cd07377">
    <property type="entry name" value="WHTH_GntR"/>
    <property type="match status" value="1"/>
</dbReference>
<dbReference type="InterPro" id="IPR000524">
    <property type="entry name" value="Tscrpt_reg_HTH_GntR"/>
</dbReference>
<dbReference type="Proteomes" id="UP000198749">
    <property type="component" value="Unassembled WGS sequence"/>
</dbReference>
<accession>A0A1H9DBZ6</accession>
<dbReference type="InterPro" id="IPR011663">
    <property type="entry name" value="UTRA"/>
</dbReference>
<dbReference type="InterPro" id="IPR012702">
    <property type="entry name" value="CP_lyase_PhnF"/>
</dbReference>
<keyword evidence="6" id="KW-1185">Reference proteome</keyword>
<evidence type="ECO:0000256" key="2">
    <source>
        <dbReference type="ARBA" id="ARBA00023125"/>
    </source>
</evidence>
<dbReference type="OrthoDB" id="6626198at2"/>
<dbReference type="InterPro" id="IPR036388">
    <property type="entry name" value="WH-like_DNA-bd_sf"/>
</dbReference>
<protein>
    <submittedName>
        <fullName evidence="5">Transcriptional regulator, GntR family</fullName>
    </submittedName>
</protein>
<dbReference type="PRINTS" id="PR00035">
    <property type="entry name" value="HTHGNTR"/>
</dbReference>
<dbReference type="PROSITE" id="PS50949">
    <property type="entry name" value="HTH_GNTR"/>
    <property type="match status" value="1"/>
</dbReference>
<dbReference type="Pfam" id="PF00392">
    <property type="entry name" value="GntR"/>
    <property type="match status" value="1"/>
</dbReference>